<sequence length="47" mass="5342">MERFGGQVTDDRRNLTHEIRHHLVDMRHLGQIIADHLPELGASLKAG</sequence>
<gene>
    <name evidence="1" type="ORF">ACFO8L_34235</name>
</gene>
<proteinExistence type="predicted"/>
<dbReference type="RefSeq" id="WP_262844859.1">
    <property type="nucleotide sequence ID" value="NZ_JANZYP010000034.1"/>
</dbReference>
<protein>
    <submittedName>
        <fullName evidence="1">Uncharacterized protein</fullName>
    </submittedName>
</protein>
<name>A0ABV9ENH5_9ACTN</name>
<dbReference type="Proteomes" id="UP001595891">
    <property type="component" value="Unassembled WGS sequence"/>
</dbReference>
<comment type="caution">
    <text evidence="1">The sequence shown here is derived from an EMBL/GenBank/DDBJ whole genome shotgun (WGS) entry which is preliminary data.</text>
</comment>
<evidence type="ECO:0000313" key="2">
    <source>
        <dbReference type="Proteomes" id="UP001595891"/>
    </source>
</evidence>
<keyword evidence="2" id="KW-1185">Reference proteome</keyword>
<dbReference type="EMBL" id="JBHSFN010000030">
    <property type="protein sequence ID" value="MFC4591195.1"/>
    <property type="molecule type" value="Genomic_DNA"/>
</dbReference>
<accession>A0ABV9ENH5</accession>
<reference evidence="2" key="1">
    <citation type="journal article" date="2019" name="Int. J. Syst. Evol. Microbiol.">
        <title>The Global Catalogue of Microorganisms (GCM) 10K type strain sequencing project: providing services to taxonomists for standard genome sequencing and annotation.</title>
        <authorList>
            <consortium name="The Broad Institute Genomics Platform"/>
            <consortium name="The Broad Institute Genome Sequencing Center for Infectious Disease"/>
            <person name="Wu L."/>
            <person name="Ma J."/>
        </authorList>
    </citation>
    <scope>NUCLEOTIDE SEQUENCE [LARGE SCALE GENOMIC DNA]</scope>
    <source>
        <strain evidence="2">CCUG 49560</strain>
    </source>
</reference>
<organism evidence="1 2">
    <name type="scientific">Sphaerisporangium corydalis</name>
    <dbReference type="NCBI Taxonomy" id="1441875"/>
    <lineage>
        <taxon>Bacteria</taxon>
        <taxon>Bacillati</taxon>
        <taxon>Actinomycetota</taxon>
        <taxon>Actinomycetes</taxon>
        <taxon>Streptosporangiales</taxon>
        <taxon>Streptosporangiaceae</taxon>
        <taxon>Sphaerisporangium</taxon>
    </lineage>
</organism>
<evidence type="ECO:0000313" key="1">
    <source>
        <dbReference type="EMBL" id="MFC4591195.1"/>
    </source>
</evidence>